<dbReference type="InterPro" id="IPR018197">
    <property type="entry name" value="Glycerate_kinase_RE-like"/>
</dbReference>
<keyword evidence="2 4" id="KW-0808">Transferase</keyword>
<dbReference type="Gene3D" id="3.40.50.10350">
    <property type="entry name" value="Glycerate kinase, domain 1"/>
    <property type="match status" value="1"/>
</dbReference>
<dbReference type="GO" id="GO:0031388">
    <property type="term" value="P:organic acid phosphorylation"/>
    <property type="evidence" value="ECO:0007669"/>
    <property type="project" value="UniProtKB-UniRule"/>
</dbReference>
<gene>
    <name evidence="5" type="ORF">KMW28_11110</name>
</gene>
<dbReference type="EMBL" id="CP076132">
    <property type="protein sequence ID" value="QWG00200.1"/>
    <property type="molecule type" value="Genomic_DNA"/>
</dbReference>
<dbReference type="AlphaFoldDB" id="A0AAX1N246"/>
<comment type="similarity">
    <text evidence="1 4">Belongs to the glycerate kinase type-1 family.</text>
</comment>
<dbReference type="RefSeq" id="WP_169663356.1">
    <property type="nucleotide sequence ID" value="NZ_CP076132.1"/>
</dbReference>
<dbReference type="KEGG" id="fya:KMW28_11110"/>
<reference evidence="5 6" key="1">
    <citation type="submission" date="2021-05" db="EMBL/GenBank/DDBJ databases">
        <title>Comparative genomic studies on the polysaccharide-degrading batcterial strains of the Flammeovirga genus.</title>
        <authorList>
            <person name="Zewei F."/>
            <person name="Zheng Z."/>
            <person name="Yu L."/>
            <person name="Ruyue G."/>
            <person name="Yanhong M."/>
            <person name="Yuanyuan C."/>
            <person name="Jingyan G."/>
            <person name="Wenjun H."/>
        </authorList>
    </citation>
    <scope>NUCLEOTIDE SEQUENCE [LARGE SCALE GENOMIC DNA]</scope>
    <source>
        <strain evidence="5 6">NBRC:100898</strain>
    </source>
</reference>
<keyword evidence="3 4" id="KW-0418">Kinase</keyword>
<dbReference type="NCBIfam" id="TIGR00045">
    <property type="entry name" value="glycerate kinase"/>
    <property type="match status" value="1"/>
</dbReference>
<dbReference type="Pfam" id="PF02595">
    <property type="entry name" value="Gly_kinase"/>
    <property type="match status" value="1"/>
</dbReference>
<dbReference type="Proteomes" id="UP000678679">
    <property type="component" value="Chromosome 1"/>
</dbReference>
<evidence type="ECO:0000256" key="1">
    <source>
        <dbReference type="ARBA" id="ARBA00006284"/>
    </source>
</evidence>
<protein>
    <submittedName>
        <fullName evidence="5">Glycerate kinase</fullName>
    </submittedName>
</protein>
<dbReference type="InterPro" id="IPR018193">
    <property type="entry name" value="Glyc_kinase_flavodox-like_fold"/>
</dbReference>
<dbReference type="GO" id="GO:0008887">
    <property type="term" value="F:glycerate kinase activity"/>
    <property type="evidence" value="ECO:0007669"/>
    <property type="project" value="UniProtKB-UniRule"/>
</dbReference>
<dbReference type="InterPro" id="IPR036129">
    <property type="entry name" value="Glycerate_kinase_sf"/>
</dbReference>
<name>A0AAX1N246_9BACT</name>
<proteinExistence type="inferred from homology"/>
<evidence type="ECO:0000256" key="2">
    <source>
        <dbReference type="ARBA" id="ARBA00022679"/>
    </source>
</evidence>
<dbReference type="PIRSF" id="PIRSF006078">
    <property type="entry name" value="GlxK"/>
    <property type="match status" value="1"/>
</dbReference>
<evidence type="ECO:0000256" key="3">
    <source>
        <dbReference type="ARBA" id="ARBA00022777"/>
    </source>
</evidence>
<evidence type="ECO:0000313" key="6">
    <source>
        <dbReference type="Proteomes" id="UP000678679"/>
    </source>
</evidence>
<keyword evidence="6" id="KW-1185">Reference proteome</keyword>
<accession>A0AAX1N246</accession>
<dbReference type="PANTHER" id="PTHR21599">
    <property type="entry name" value="GLYCERATE KINASE"/>
    <property type="match status" value="1"/>
</dbReference>
<evidence type="ECO:0000256" key="4">
    <source>
        <dbReference type="PIRNR" id="PIRNR006078"/>
    </source>
</evidence>
<dbReference type="PANTHER" id="PTHR21599:SF0">
    <property type="entry name" value="GLYCERATE KINASE"/>
    <property type="match status" value="1"/>
</dbReference>
<dbReference type="Gene3D" id="3.90.1510.10">
    <property type="entry name" value="Glycerate kinase, domain 2"/>
    <property type="match status" value="1"/>
</dbReference>
<dbReference type="SUPFAM" id="SSF110738">
    <property type="entry name" value="Glycerate kinase I"/>
    <property type="match status" value="1"/>
</dbReference>
<sequence length="376" mass="40013">MKIVIAPNAFKGCISSIEAANIIQEAWLNNRPNDEVINLPLADGGDDFDHVIALYKNGTWNEVATVNALNQPHTSGYYKVNNATAVIGMASVCGLADINEGKRNALEASSRGLGIVMMQAINDGCKEIIIGLGGSASTDFGLGALAELGLLCINDDGTPIQPNGGNLSSIRTFDIQELLNKIEGISFYIAVDVENGLLGKNGAAHVFGPQKGANAETIKILDDNLSHAADLTQIATSIEVHDAIGSGAAGGTAGGFMAFLNATILKGSEFVMDCSGFEDQLSDTKLIITSEGTIDDQSLYGKLPYQVAIKGNELKIPVLALVGNNKLSTNIEHPFYSIFNINQKFRGFDDMLSLGKENLYKTVEEIAKIFSLKHDM</sequence>
<organism evidence="5 6">
    <name type="scientific">Flammeovirga yaeyamensis</name>
    <dbReference type="NCBI Taxonomy" id="367791"/>
    <lineage>
        <taxon>Bacteria</taxon>
        <taxon>Pseudomonadati</taxon>
        <taxon>Bacteroidota</taxon>
        <taxon>Cytophagia</taxon>
        <taxon>Cytophagales</taxon>
        <taxon>Flammeovirgaceae</taxon>
        <taxon>Flammeovirga</taxon>
    </lineage>
</organism>
<dbReference type="InterPro" id="IPR004381">
    <property type="entry name" value="Glycerate_kinase"/>
</dbReference>
<evidence type="ECO:0000313" key="5">
    <source>
        <dbReference type="EMBL" id="QWG00200.1"/>
    </source>
</evidence>